<organism evidence="3 4">
    <name type="scientific">Candidatus Nomurabacteria bacterium CG1_02_43_90</name>
    <dbReference type="NCBI Taxonomy" id="1805281"/>
    <lineage>
        <taxon>Bacteria</taxon>
        <taxon>Candidatus Nomuraibacteriota</taxon>
    </lineage>
</organism>
<comment type="caution">
    <text evidence="3">The sequence shown here is derived from an EMBL/GenBank/DDBJ whole genome shotgun (WGS) entry which is preliminary data.</text>
</comment>
<dbReference type="Pfam" id="PF04014">
    <property type="entry name" value="MazE_antitoxin"/>
    <property type="match status" value="1"/>
</dbReference>
<dbReference type="AlphaFoldDB" id="A0A1J4V9J7"/>
<evidence type="ECO:0000313" key="3">
    <source>
        <dbReference type="EMBL" id="OIO31222.1"/>
    </source>
</evidence>
<dbReference type="GO" id="GO:0003677">
    <property type="term" value="F:DNA binding"/>
    <property type="evidence" value="ECO:0007669"/>
    <property type="project" value="UniProtKB-UniRule"/>
</dbReference>
<name>A0A1J4V9J7_9BACT</name>
<feature type="domain" description="SpoVT-AbrB" evidence="2">
    <location>
        <begin position="8"/>
        <end position="50"/>
    </location>
</feature>
<dbReference type="STRING" id="1805281.AUJ77_00225"/>
<evidence type="ECO:0000259" key="2">
    <source>
        <dbReference type="PROSITE" id="PS51740"/>
    </source>
</evidence>
<proteinExistence type="predicted"/>
<gene>
    <name evidence="3" type="ORF">AUJ77_00225</name>
</gene>
<dbReference type="NCBIfam" id="TIGR01439">
    <property type="entry name" value="lp_hng_hel_AbrB"/>
    <property type="match status" value="1"/>
</dbReference>
<keyword evidence="1" id="KW-0238">DNA-binding</keyword>
<sequence>MAKMLNFEKIQRVTSKGQITLPAFWRKEFGTNQVVVTTKGGKVEISPVHLSREGEYTVFDAIRDNKGKGIKAKDLVKMLDKINR</sequence>
<dbReference type="PROSITE" id="PS51740">
    <property type="entry name" value="SPOVT_ABRB"/>
    <property type="match status" value="1"/>
</dbReference>
<evidence type="ECO:0000313" key="4">
    <source>
        <dbReference type="Proteomes" id="UP000181992"/>
    </source>
</evidence>
<protein>
    <recommendedName>
        <fullName evidence="2">SpoVT-AbrB domain-containing protein</fullName>
    </recommendedName>
</protein>
<dbReference type="InterPro" id="IPR037914">
    <property type="entry name" value="SpoVT-AbrB_sf"/>
</dbReference>
<accession>A0A1J4V9J7</accession>
<dbReference type="SUPFAM" id="SSF89447">
    <property type="entry name" value="AbrB/MazE/MraZ-like"/>
    <property type="match status" value="1"/>
</dbReference>
<dbReference type="SMART" id="SM00966">
    <property type="entry name" value="SpoVT_AbrB"/>
    <property type="match status" value="1"/>
</dbReference>
<dbReference type="InterPro" id="IPR007159">
    <property type="entry name" value="SpoVT-AbrB_dom"/>
</dbReference>
<reference evidence="3 4" key="1">
    <citation type="journal article" date="2016" name="Environ. Microbiol.">
        <title>Genomic resolution of a cold subsurface aquifer community provides metabolic insights for novel microbes adapted to high CO concentrations.</title>
        <authorList>
            <person name="Probst A.J."/>
            <person name="Castelle C.J."/>
            <person name="Singh A."/>
            <person name="Brown C.T."/>
            <person name="Anantharaman K."/>
            <person name="Sharon I."/>
            <person name="Hug L.A."/>
            <person name="Burstein D."/>
            <person name="Emerson J.B."/>
            <person name="Thomas B.C."/>
            <person name="Banfield J.F."/>
        </authorList>
    </citation>
    <scope>NUCLEOTIDE SEQUENCE [LARGE SCALE GENOMIC DNA]</scope>
    <source>
        <strain evidence="3">CG1_02_43_90</strain>
    </source>
</reference>
<dbReference type="Gene3D" id="2.10.260.10">
    <property type="match status" value="1"/>
</dbReference>
<dbReference type="Proteomes" id="UP000181992">
    <property type="component" value="Unassembled WGS sequence"/>
</dbReference>
<evidence type="ECO:0000256" key="1">
    <source>
        <dbReference type="PROSITE-ProRule" id="PRU01076"/>
    </source>
</evidence>
<dbReference type="EMBL" id="MNVN01000003">
    <property type="protein sequence ID" value="OIO31222.1"/>
    <property type="molecule type" value="Genomic_DNA"/>
</dbReference>